<dbReference type="EMBL" id="JANIEX010000276">
    <property type="protein sequence ID" value="KAJ3569669.1"/>
    <property type="molecule type" value="Genomic_DNA"/>
</dbReference>
<evidence type="ECO:0000313" key="3">
    <source>
        <dbReference type="EMBL" id="KAJ3569669.1"/>
    </source>
</evidence>
<evidence type="ECO:0000256" key="1">
    <source>
        <dbReference type="SAM" id="Phobius"/>
    </source>
</evidence>
<dbReference type="Proteomes" id="UP001213000">
    <property type="component" value="Unassembled WGS sequence"/>
</dbReference>
<sequence length="336" mass="38046">MAPPLPFSSVAPPRAPLVLGPPIIGVTLNWFLFGILIMQYFMYLNTPNKDKKWLRFAVHFMMALDTAQTLMTMDDIFFWYVYNFGNYNALLEFNIATIDGPLIDALIMLTVQLVYSWRVWVLGRWRIVPTITIFLAFVSCACGMFIGINDIIVDPISAVRFKPVELTWLFASAVTDVTIACSMAYLLVRYRREKSSKSTMTLVKRILLLTLETNAVTAALAIALICGFLITSIEPPKTNVYMPIGYIIGKMYSNCFMVLLNQRIYYEEPKKTSETMNQLSGVSELGRIREADPNETNASISMIRFNDSRTMMDTRTAISENGATKSMKSVPSREFV</sequence>
<dbReference type="Pfam" id="PF20152">
    <property type="entry name" value="DUF6534"/>
    <property type="match status" value="1"/>
</dbReference>
<feature type="transmembrane region" description="Helical" evidence="1">
    <location>
        <begin position="93"/>
        <end position="115"/>
    </location>
</feature>
<feature type="transmembrane region" description="Helical" evidence="1">
    <location>
        <begin position="209"/>
        <end position="231"/>
    </location>
</feature>
<keyword evidence="1" id="KW-0812">Transmembrane</keyword>
<feature type="transmembrane region" description="Helical" evidence="1">
    <location>
        <begin position="243"/>
        <end position="261"/>
    </location>
</feature>
<comment type="caution">
    <text evidence="3">The sequence shown here is derived from an EMBL/GenBank/DDBJ whole genome shotgun (WGS) entry which is preliminary data.</text>
</comment>
<dbReference type="InterPro" id="IPR045339">
    <property type="entry name" value="DUF6534"/>
</dbReference>
<organism evidence="3 4">
    <name type="scientific">Leucocoprinus birnbaumii</name>
    <dbReference type="NCBI Taxonomy" id="56174"/>
    <lineage>
        <taxon>Eukaryota</taxon>
        <taxon>Fungi</taxon>
        <taxon>Dikarya</taxon>
        <taxon>Basidiomycota</taxon>
        <taxon>Agaricomycotina</taxon>
        <taxon>Agaricomycetes</taxon>
        <taxon>Agaricomycetidae</taxon>
        <taxon>Agaricales</taxon>
        <taxon>Agaricineae</taxon>
        <taxon>Agaricaceae</taxon>
        <taxon>Leucocoprinus</taxon>
    </lineage>
</organism>
<accession>A0AAD5YSD6</accession>
<feature type="transmembrane region" description="Helical" evidence="1">
    <location>
        <begin position="127"/>
        <end position="148"/>
    </location>
</feature>
<keyword evidence="1" id="KW-1133">Transmembrane helix</keyword>
<evidence type="ECO:0000259" key="2">
    <source>
        <dbReference type="Pfam" id="PF20152"/>
    </source>
</evidence>
<reference evidence="3" key="1">
    <citation type="submission" date="2022-07" db="EMBL/GenBank/DDBJ databases">
        <title>Genome Sequence of Leucocoprinus birnbaumii.</title>
        <authorList>
            <person name="Buettner E."/>
        </authorList>
    </citation>
    <scope>NUCLEOTIDE SEQUENCE</scope>
    <source>
        <strain evidence="3">VT141</strain>
    </source>
</reference>
<dbReference type="PANTHER" id="PTHR40465:SF1">
    <property type="entry name" value="DUF6534 DOMAIN-CONTAINING PROTEIN"/>
    <property type="match status" value="1"/>
</dbReference>
<proteinExistence type="predicted"/>
<name>A0AAD5YSD6_9AGAR</name>
<dbReference type="PANTHER" id="PTHR40465">
    <property type="entry name" value="CHROMOSOME 1, WHOLE GENOME SHOTGUN SEQUENCE"/>
    <property type="match status" value="1"/>
</dbReference>
<evidence type="ECO:0000313" key="4">
    <source>
        <dbReference type="Proteomes" id="UP001213000"/>
    </source>
</evidence>
<keyword evidence="4" id="KW-1185">Reference proteome</keyword>
<gene>
    <name evidence="3" type="ORF">NP233_g4900</name>
</gene>
<protein>
    <recommendedName>
        <fullName evidence="2">DUF6534 domain-containing protein</fullName>
    </recommendedName>
</protein>
<feature type="transmembrane region" description="Helical" evidence="1">
    <location>
        <begin position="168"/>
        <end position="188"/>
    </location>
</feature>
<feature type="domain" description="DUF6534" evidence="2">
    <location>
        <begin position="172"/>
        <end position="263"/>
    </location>
</feature>
<feature type="transmembrane region" description="Helical" evidence="1">
    <location>
        <begin position="53"/>
        <end position="73"/>
    </location>
</feature>
<dbReference type="AlphaFoldDB" id="A0AAD5YSD6"/>
<keyword evidence="1" id="KW-0472">Membrane</keyword>
<feature type="transmembrane region" description="Helical" evidence="1">
    <location>
        <begin position="20"/>
        <end position="41"/>
    </location>
</feature>